<dbReference type="InterPro" id="IPR050469">
    <property type="entry name" value="Diguanylate_Cyclase"/>
</dbReference>
<proteinExistence type="predicted"/>
<comment type="caution">
    <text evidence="3">The sequence shown here is derived from an EMBL/GenBank/DDBJ whole genome shotgun (WGS) entry which is preliminary data.</text>
</comment>
<dbReference type="EMBL" id="BLPG01000001">
    <property type="protein sequence ID" value="GFJ94187.1"/>
    <property type="molecule type" value="Genomic_DNA"/>
</dbReference>
<accession>A0A6V8LJE3</accession>
<dbReference type="PANTHER" id="PTHR45138:SF9">
    <property type="entry name" value="DIGUANYLATE CYCLASE DGCM-RELATED"/>
    <property type="match status" value="1"/>
</dbReference>
<name>A0A6V8LJE3_9ACTN</name>
<evidence type="ECO:0000313" key="4">
    <source>
        <dbReference type="Proteomes" id="UP000482960"/>
    </source>
</evidence>
<keyword evidence="4" id="KW-1185">Reference proteome</keyword>
<evidence type="ECO:0000256" key="1">
    <source>
        <dbReference type="SAM" id="MobiDB-lite"/>
    </source>
</evidence>
<gene>
    <name evidence="3" type="ORF">Prum_078290</name>
</gene>
<organism evidence="3 4">
    <name type="scientific">Phytohabitans rumicis</name>
    <dbReference type="NCBI Taxonomy" id="1076125"/>
    <lineage>
        <taxon>Bacteria</taxon>
        <taxon>Bacillati</taxon>
        <taxon>Actinomycetota</taxon>
        <taxon>Actinomycetes</taxon>
        <taxon>Micromonosporales</taxon>
        <taxon>Micromonosporaceae</taxon>
    </lineage>
</organism>
<dbReference type="InterPro" id="IPR000160">
    <property type="entry name" value="GGDEF_dom"/>
</dbReference>
<feature type="domain" description="GGDEF" evidence="2">
    <location>
        <begin position="39"/>
        <end position="172"/>
    </location>
</feature>
<dbReference type="AlphaFoldDB" id="A0A6V8LJE3"/>
<dbReference type="Gene3D" id="3.30.70.270">
    <property type="match status" value="1"/>
</dbReference>
<dbReference type="PROSITE" id="PS50887">
    <property type="entry name" value="GGDEF"/>
    <property type="match status" value="1"/>
</dbReference>
<dbReference type="SMART" id="SM00267">
    <property type="entry name" value="GGDEF"/>
    <property type="match status" value="1"/>
</dbReference>
<evidence type="ECO:0000313" key="3">
    <source>
        <dbReference type="EMBL" id="GFJ94187.1"/>
    </source>
</evidence>
<dbReference type="Pfam" id="PF00990">
    <property type="entry name" value="GGDEF"/>
    <property type="match status" value="1"/>
</dbReference>
<dbReference type="NCBIfam" id="TIGR00254">
    <property type="entry name" value="GGDEF"/>
    <property type="match status" value="1"/>
</dbReference>
<feature type="compositionally biased region" description="Basic residues" evidence="1">
    <location>
        <begin position="161"/>
        <end position="176"/>
    </location>
</feature>
<reference evidence="3 4" key="2">
    <citation type="submission" date="2020-03" db="EMBL/GenBank/DDBJ databases">
        <authorList>
            <person name="Ichikawa N."/>
            <person name="Kimura A."/>
            <person name="Kitahashi Y."/>
            <person name="Uohara A."/>
        </authorList>
    </citation>
    <scope>NUCLEOTIDE SEQUENCE [LARGE SCALE GENOMIC DNA]</scope>
    <source>
        <strain evidence="3 4">NBRC 108638</strain>
    </source>
</reference>
<dbReference type="CDD" id="cd01949">
    <property type="entry name" value="GGDEF"/>
    <property type="match status" value="1"/>
</dbReference>
<dbReference type="Proteomes" id="UP000482960">
    <property type="component" value="Unassembled WGS sequence"/>
</dbReference>
<dbReference type="PANTHER" id="PTHR45138">
    <property type="entry name" value="REGULATORY COMPONENTS OF SENSORY TRANSDUCTION SYSTEM"/>
    <property type="match status" value="1"/>
</dbReference>
<sequence length="198" mass="21698">MQALRAERDVASRDPLTALLNRREFYRRGAELMADPQGQHLVMVVVDIDHFKQVNDRYGHATGDEVLVNTARRLAGYAGRNPVARFGGDEFVGLLATEAGGTVDDQWLRETEERLAATLATPIPVRDGTVLVTVSVGLAPVRGGADLADVLRRADAAMYRAKGHRKRTTQPRRHSSPGRLAPHQKLAWHQGGQTPALP</sequence>
<reference evidence="3 4" key="1">
    <citation type="submission" date="2020-03" db="EMBL/GenBank/DDBJ databases">
        <title>Whole genome shotgun sequence of Phytohabitans rumicis NBRC 108638.</title>
        <authorList>
            <person name="Komaki H."/>
            <person name="Tamura T."/>
        </authorList>
    </citation>
    <scope>NUCLEOTIDE SEQUENCE [LARGE SCALE GENOMIC DNA]</scope>
    <source>
        <strain evidence="3 4">NBRC 108638</strain>
    </source>
</reference>
<dbReference type="InterPro" id="IPR029787">
    <property type="entry name" value="Nucleotide_cyclase"/>
</dbReference>
<dbReference type="InterPro" id="IPR043128">
    <property type="entry name" value="Rev_trsase/Diguanyl_cyclase"/>
</dbReference>
<feature type="region of interest" description="Disordered" evidence="1">
    <location>
        <begin position="160"/>
        <end position="198"/>
    </location>
</feature>
<protein>
    <recommendedName>
        <fullName evidence="2">GGDEF domain-containing protein</fullName>
    </recommendedName>
</protein>
<evidence type="ECO:0000259" key="2">
    <source>
        <dbReference type="PROSITE" id="PS50887"/>
    </source>
</evidence>
<dbReference type="SUPFAM" id="SSF55073">
    <property type="entry name" value="Nucleotide cyclase"/>
    <property type="match status" value="1"/>
</dbReference>
<dbReference type="GO" id="GO:0052621">
    <property type="term" value="F:diguanylate cyclase activity"/>
    <property type="evidence" value="ECO:0007669"/>
    <property type="project" value="TreeGrafter"/>
</dbReference>